<dbReference type="RefSeq" id="WP_281764228.1">
    <property type="nucleotide sequence ID" value="NZ_BRVO01000001.1"/>
</dbReference>
<sequence length="273" mass="29458">MKKSTTQKLLKYGALTAVLGGASEVNGQIIYTDVDPDVGGAGVLYSIDMDNDGNDDFQIRHWDQSASGGDMDLLVAGPAVNSNSSFSNSIIASSNPYFVYPMVLNAGDAISAGATGWNNESFQSLDEDDCYVGNWCNVTDKYLGLRFKIGSDTHYGWARLSVGANASDWVIKDYAYNGTPGEAIDAGETDNLSLADNFESSVQIVALDKSIGLYNLPSKTSYNIYEMTGKRVLNGEIGEESYVIEANGLNTGIYIVELKDDLTGELKREKVIL</sequence>
<proteinExistence type="predicted"/>
<dbReference type="InterPro" id="IPR026444">
    <property type="entry name" value="Secre_tail"/>
</dbReference>
<name>A0ABQ5MGT1_9FLAO</name>
<protein>
    <recommendedName>
        <fullName evidence="4">T9SS type A sorting domain-containing protein</fullName>
    </recommendedName>
</protein>
<evidence type="ECO:0000313" key="3">
    <source>
        <dbReference type="Proteomes" id="UP001143543"/>
    </source>
</evidence>
<gene>
    <name evidence="2" type="ORF">Y10_09620</name>
</gene>
<organism evidence="2 3">
    <name type="scientific">Neptunitalea lumnitzerae</name>
    <dbReference type="NCBI Taxonomy" id="2965509"/>
    <lineage>
        <taxon>Bacteria</taxon>
        <taxon>Pseudomonadati</taxon>
        <taxon>Bacteroidota</taxon>
        <taxon>Flavobacteriia</taxon>
        <taxon>Flavobacteriales</taxon>
        <taxon>Flavobacteriaceae</taxon>
        <taxon>Neptunitalea</taxon>
    </lineage>
</organism>
<dbReference type="NCBIfam" id="TIGR04183">
    <property type="entry name" value="Por_Secre_tail"/>
    <property type="match status" value="1"/>
</dbReference>
<evidence type="ECO:0000256" key="1">
    <source>
        <dbReference type="ARBA" id="ARBA00022729"/>
    </source>
</evidence>
<dbReference type="Proteomes" id="UP001143543">
    <property type="component" value="Unassembled WGS sequence"/>
</dbReference>
<evidence type="ECO:0008006" key="4">
    <source>
        <dbReference type="Google" id="ProtNLM"/>
    </source>
</evidence>
<keyword evidence="1" id="KW-0732">Signal</keyword>
<dbReference type="EMBL" id="BRVO01000001">
    <property type="protein sequence ID" value="GLB48594.1"/>
    <property type="molecule type" value="Genomic_DNA"/>
</dbReference>
<accession>A0ABQ5MGT1</accession>
<evidence type="ECO:0000313" key="2">
    <source>
        <dbReference type="EMBL" id="GLB48594.1"/>
    </source>
</evidence>
<reference evidence="2" key="1">
    <citation type="submission" date="2022-07" db="EMBL/GenBank/DDBJ databases">
        <title>Taxonomy of Novel Oxalotrophic and Methylotrophic Bacteria.</title>
        <authorList>
            <person name="Sahin N."/>
            <person name="Tani A."/>
        </authorList>
    </citation>
    <scope>NUCLEOTIDE SEQUENCE</scope>
    <source>
        <strain evidence="2">Y10</strain>
    </source>
</reference>
<comment type="caution">
    <text evidence="2">The sequence shown here is derived from an EMBL/GenBank/DDBJ whole genome shotgun (WGS) entry which is preliminary data.</text>
</comment>
<keyword evidence="3" id="KW-1185">Reference proteome</keyword>